<reference evidence="2" key="1">
    <citation type="journal article" date="2014" name="Int. J. Syst. Evol. Microbiol.">
        <title>Complete genome of a new Firmicutes species belonging to the dominant human colonic microbiota ('Ruminococcus bicirculans') reveals two chromosomes and a selective capacity to utilize plant glucans.</title>
        <authorList>
            <consortium name="NISC Comparative Sequencing Program"/>
            <person name="Wegmann U."/>
            <person name="Louis P."/>
            <person name="Goesmann A."/>
            <person name="Henrissat B."/>
            <person name="Duncan S.H."/>
            <person name="Flint H.J."/>
        </authorList>
    </citation>
    <scope>NUCLEOTIDE SEQUENCE</scope>
    <source>
        <strain evidence="2">NBRC 103408</strain>
    </source>
</reference>
<sequence length="292" mass="30804">MKIQAGNVSLEVDLRGNPSDPAVVLIAGLGFQLIDWPDSFADRLAAAGYYVIRFDNRDIGLSEKLEGLAVPVLETLMEDRASGLAPEVPYGLEDMAGDVVALLDALSIEKAHMVGMSMGGMIAQITAALAGHRVSSLTSIMSSTSEAGLPGPKPEVMGILASAPTTDDEDEIVAFGLTVNDAIGSPGFRWDRAALEDHIRACVRRSYCPTGYMRQYGAVLAAPGRRALLSKIAVPGLVIHGADDPLVPSDCGRDTADHIPGARFELVPGMGHDLSPVLCDRLADLILPHLKG</sequence>
<dbReference type="PANTHER" id="PTHR43433">
    <property type="entry name" value="HYDROLASE, ALPHA/BETA FOLD FAMILY PROTEIN"/>
    <property type="match status" value="1"/>
</dbReference>
<dbReference type="InterPro" id="IPR029058">
    <property type="entry name" value="AB_hydrolase_fold"/>
</dbReference>
<dbReference type="PANTHER" id="PTHR43433:SF5">
    <property type="entry name" value="AB HYDROLASE-1 DOMAIN-CONTAINING PROTEIN"/>
    <property type="match status" value="1"/>
</dbReference>
<name>A0ABQ5TYH8_9PROT</name>
<protein>
    <submittedName>
        <fullName evidence="2">Alpha/beta hydrolase</fullName>
    </submittedName>
</protein>
<dbReference type="GO" id="GO:0016787">
    <property type="term" value="F:hydrolase activity"/>
    <property type="evidence" value="ECO:0007669"/>
    <property type="project" value="UniProtKB-KW"/>
</dbReference>
<evidence type="ECO:0000259" key="1">
    <source>
        <dbReference type="Pfam" id="PF00561"/>
    </source>
</evidence>
<evidence type="ECO:0000313" key="3">
    <source>
        <dbReference type="Proteomes" id="UP001161409"/>
    </source>
</evidence>
<dbReference type="Pfam" id="PF00561">
    <property type="entry name" value="Abhydrolase_1"/>
    <property type="match status" value="1"/>
</dbReference>
<dbReference type="SUPFAM" id="SSF53474">
    <property type="entry name" value="alpha/beta-Hydrolases"/>
    <property type="match status" value="1"/>
</dbReference>
<evidence type="ECO:0000313" key="2">
    <source>
        <dbReference type="EMBL" id="GLQ04864.1"/>
    </source>
</evidence>
<keyword evidence="3" id="KW-1185">Reference proteome</keyword>
<dbReference type="Gene3D" id="3.40.50.1820">
    <property type="entry name" value="alpha/beta hydrolase"/>
    <property type="match status" value="1"/>
</dbReference>
<keyword evidence="2" id="KW-0378">Hydrolase</keyword>
<reference evidence="2" key="2">
    <citation type="submission" date="2023-01" db="EMBL/GenBank/DDBJ databases">
        <title>Draft genome sequence of Sneathiella chinensis strain NBRC 103408.</title>
        <authorList>
            <person name="Sun Q."/>
            <person name="Mori K."/>
        </authorList>
    </citation>
    <scope>NUCLEOTIDE SEQUENCE</scope>
    <source>
        <strain evidence="2">NBRC 103408</strain>
    </source>
</reference>
<dbReference type="Proteomes" id="UP001161409">
    <property type="component" value="Unassembled WGS sequence"/>
</dbReference>
<comment type="caution">
    <text evidence="2">The sequence shown here is derived from an EMBL/GenBank/DDBJ whole genome shotgun (WGS) entry which is preliminary data.</text>
</comment>
<accession>A0ABQ5TYH8</accession>
<gene>
    <name evidence="2" type="ORF">GCM10007924_00850</name>
</gene>
<dbReference type="EMBL" id="BSNF01000001">
    <property type="protein sequence ID" value="GLQ04864.1"/>
    <property type="molecule type" value="Genomic_DNA"/>
</dbReference>
<dbReference type="InterPro" id="IPR000073">
    <property type="entry name" value="AB_hydrolase_1"/>
</dbReference>
<feature type="domain" description="AB hydrolase-1" evidence="1">
    <location>
        <begin position="21"/>
        <end position="274"/>
    </location>
</feature>
<organism evidence="2 3">
    <name type="scientific">Sneathiella chinensis</name>
    <dbReference type="NCBI Taxonomy" id="349750"/>
    <lineage>
        <taxon>Bacteria</taxon>
        <taxon>Pseudomonadati</taxon>
        <taxon>Pseudomonadota</taxon>
        <taxon>Alphaproteobacteria</taxon>
        <taxon>Sneathiellales</taxon>
        <taxon>Sneathiellaceae</taxon>
        <taxon>Sneathiella</taxon>
    </lineage>
</organism>
<dbReference type="RefSeq" id="WP_169558907.1">
    <property type="nucleotide sequence ID" value="NZ_BSNF01000001.1"/>
</dbReference>
<proteinExistence type="predicted"/>
<dbReference type="InterPro" id="IPR050471">
    <property type="entry name" value="AB_hydrolase"/>
</dbReference>